<dbReference type="Proteomes" id="UP000277671">
    <property type="component" value="Unassembled WGS sequence"/>
</dbReference>
<organism evidence="1 2">
    <name type="scientific">Micromonospora pisi</name>
    <dbReference type="NCBI Taxonomy" id="589240"/>
    <lineage>
        <taxon>Bacteria</taxon>
        <taxon>Bacillati</taxon>
        <taxon>Actinomycetota</taxon>
        <taxon>Actinomycetes</taxon>
        <taxon>Micromonosporales</taxon>
        <taxon>Micromonosporaceae</taxon>
        <taxon>Micromonospora</taxon>
    </lineage>
</organism>
<name>A0A495JJ12_9ACTN</name>
<gene>
    <name evidence="1" type="ORF">BDK92_2623</name>
</gene>
<evidence type="ECO:0000313" key="1">
    <source>
        <dbReference type="EMBL" id="RKR88312.1"/>
    </source>
</evidence>
<dbReference type="OrthoDB" id="3284777at2"/>
<evidence type="ECO:0000313" key="2">
    <source>
        <dbReference type="Proteomes" id="UP000277671"/>
    </source>
</evidence>
<proteinExistence type="predicted"/>
<protein>
    <submittedName>
        <fullName evidence="1">Uncharacterized protein</fullName>
    </submittedName>
</protein>
<sequence length="313" mass="34071">MSRSSQTEALREMRHLIDTNAGRIQGQSLRYRSHAPIPAGALTPEAAALLHDSVYRERGTPVTGDSIYYVVSCDGTPVAWLTYGARVVTPAATLTSYQLRHQAQAVVALSHLSRGAITCLARLRDASNDRSPGPEPYRSDSGTQVLVADPADPTLTHWTRITTDPAESLTHLRQVCDTTGPVLIVDAFGYGDYGRLRDRLDVEVLCVIEALAATHDLLPSVVGDWLHAEGATNSDLTADQITAAFDTAYVGVHSGRHDFATVERDRSGWTGALRAAGIPDRFFHTEAFVEHLFRDSVRDVRVPGSGIAVFRRT</sequence>
<dbReference type="EMBL" id="RBKT01000001">
    <property type="protein sequence ID" value="RKR88312.1"/>
    <property type="molecule type" value="Genomic_DNA"/>
</dbReference>
<reference evidence="1 2" key="1">
    <citation type="submission" date="2018-10" db="EMBL/GenBank/DDBJ databases">
        <title>Sequencing the genomes of 1000 actinobacteria strains.</title>
        <authorList>
            <person name="Klenk H.-P."/>
        </authorList>
    </citation>
    <scope>NUCLEOTIDE SEQUENCE [LARGE SCALE GENOMIC DNA]</scope>
    <source>
        <strain evidence="1 2">DSM 45175</strain>
    </source>
</reference>
<dbReference type="RefSeq" id="WP_121156942.1">
    <property type="nucleotide sequence ID" value="NZ_RBKT01000001.1"/>
</dbReference>
<comment type="caution">
    <text evidence="1">The sequence shown here is derived from an EMBL/GenBank/DDBJ whole genome shotgun (WGS) entry which is preliminary data.</text>
</comment>
<keyword evidence="2" id="KW-1185">Reference proteome</keyword>
<dbReference type="AlphaFoldDB" id="A0A495JJ12"/>
<accession>A0A495JJ12</accession>